<organism evidence="1 2">
    <name type="scientific">Mycena metata</name>
    <dbReference type="NCBI Taxonomy" id="1033252"/>
    <lineage>
        <taxon>Eukaryota</taxon>
        <taxon>Fungi</taxon>
        <taxon>Dikarya</taxon>
        <taxon>Basidiomycota</taxon>
        <taxon>Agaricomycotina</taxon>
        <taxon>Agaricomycetes</taxon>
        <taxon>Agaricomycetidae</taxon>
        <taxon>Agaricales</taxon>
        <taxon>Marasmiineae</taxon>
        <taxon>Mycenaceae</taxon>
        <taxon>Mycena</taxon>
    </lineage>
</organism>
<accession>A0AAD7I986</accession>
<evidence type="ECO:0000313" key="2">
    <source>
        <dbReference type="Proteomes" id="UP001215598"/>
    </source>
</evidence>
<dbReference type="Proteomes" id="UP001215598">
    <property type="component" value="Unassembled WGS sequence"/>
</dbReference>
<comment type="caution">
    <text evidence="1">The sequence shown here is derived from an EMBL/GenBank/DDBJ whole genome shotgun (WGS) entry which is preliminary data.</text>
</comment>
<dbReference type="AlphaFoldDB" id="A0AAD7I986"/>
<proteinExistence type="predicted"/>
<keyword evidence="2" id="KW-1185">Reference proteome</keyword>
<protein>
    <submittedName>
        <fullName evidence="1">Uncharacterized protein</fullName>
    </submittedName>
</protein>
<dbReference type="EMBL" id="JARKIB010000118">
    <property type="protein sequence ID" value="KAJ7737043.1"/>
    <property type="molecule type" value="Genomic_DNA"/>
</dbReference>
<name>A0AAD7I986_9AGAR</name>
<reference evidence="1" key="1">
    <citation type="submission" date="2023-03" db="EMBL/GenBank/DDBJ databases">
        <title>Massive genome expansion in bonnet fungi (Mycena s.s.) driven by repeated elements and novel gene families across ecological guilds.</title>
        <authorList>
            <consortium name="Lawrence Berkeley National Laboratory"/>
            <person name="Harder C.B."/>
            <person name="Miyauchi S."/>
            <person name="Viragh M."/>
            <person name="Kuo A."/>
            <person name="Thoen E."/>
            <person name="Andreopoulos B."/>
            <person name="Lu D."/>
            <person name="Skrede I."/>
            <person name="Drula E."/>
            <person name="Henrissat B."/>
            <person name="Morin E."/>
            <person name="Kohler A."/>
            <person name="Barry K."/>
            <person name="LaButti K."/>
            <person name="Morin E."/>
            <person name="Salamov A."/>
            <person name="Lipzen A."/>
            <person name="Mereny Z."/>
            <person name="Hegedus B."/>
            <person name="Baldrian P."/>
            <person name="Stursova M."/>
            <person name="Weitz H."/>
            <person name="Taylor A."/>
            <person name="Grigoriev I.V."/>
            <person name="Nagy L.G."/>
            <person name="Martin F."/>
            <person name="Kauserud H."/>
        </authorList>
    </citation>
    <scope>NUCLEOTIDE SEQUENCE</scope>
    <source>
        <strain evidence="1">CBHHK182m</strain>
    </source>
</reference>
<sequence>MSAQRNKSGLTDAEEKAIKLGSVSAQPVQALHQKDGLYPAHVLSWIESYQAPPPSASRKSQRVKIAAKKKRADCLHGTYLQTYDALQLGSRPASGEVNFNGFEVGRWKNGRWKNGRWAKNWAREGKPPAWGIGMCRVVYKMTVLLVYKNISVSDNASQLVRTLATRPELAAMVQSLEFRHSATARIDYPEWVAALLALVNLRELVTDYYVPMKQETIPLIPFRLRSFTSFCAIIGTWANFLATQGELQELILHSDFMGAPPTPQNMPHLRVLKARYDDMAKFSAHAGLERVWFWLTRPSLGLPFSTRNLVLLSLWPARPSTLRLNGPQVLALLQMAPAILGGVKHLVLDEHRRLCPYTHGSGILRVALTIDNHRAPQLRVLTMVFSARESLYPNYPIVNVDMDAPRKPPAAPAYLSLLWRQWCPKAAFRACLSAFPSLPFRLSVNFPSGEHRQLANRAITPILPEQPAYLFYKKSHAVGVKENEILRRRIGALSAQIRVLED</sequence>
<gene>
    <name evidence="1" type="ORF">B0H16DRAFT_1466320</name>
</gene>
<evidence type="ECO:0000313" key="1">
    <source>
        <dbReference type="EMBL" id="KAJ7737043.1"/>
    </source>
</evidence>